<evidence type="ECO:0000256" key="1">
    <source>
        <dbReference type="SAM" id="MobiDB-lite"/>
    </source>
</evidence>
<feature type="region of interest" description="Disordered" evidence="1">
    <location>
        <begin position="99"/>
        <end position="151"/>
    </location>
</feature>
<name>A0A2I2F1W4_ASPCN</name>
<proteinExistence type="predicted"/>
<dbReference type="InterPro" id="IPR038966">
    <property type="entry name" value="TMA17"/>
</dbReference>
<sequence length="151" mass="15830">MSSEALPISPAAFTEAIKELPLAVVYAKASELQNSIAHLQRSNSELKTFVAESADTLQEKQELENYIAENEGVMGSMNERIGLLKAEVEGRGQKWIELDELAPDAKTDSPGANGAGAANGHGSNAPQGSSSSADRPGDDAQDGEGENGVYL</sequence>
<dbReference type="EMBL" id="KZ559176">
    <property type="protein sequence ID" value="PLB34607.1"/>
    <property type="molecule type" value="Genomic_DNA"/>
</dbReference>
<dbReference type="OrthoDB" id="548474at2759"/>
<dbReference type="RefSeq" id="XP_024668619.1">
    <property type="nucleotide sequence ID" value="XM_024819789.1"/>
</dbReference>
<accession>A0A2I2F1W4</accession>
<dbReference type="GO" id="GO:0030674">
    <property type="term" value="F:protein-macromolecule adaptor activity"/>
    <property type="evidence" value="ECO:0007669"/>
    <property type="project" value="TreeGrafter"/>
</dbReference>
<organism evidence="2 3">
    <name type="scientific">Aspergillus candidus</name>
    <dbReference type="NCBI Taxonomy" id="41067"/>
    <lineage>
        <taxon>Eukaryota</taxon>
        <taxon>Fungi</taxon>
        <taxon>Dikarya</taxon>
        <taxon>Ascomycota</taxon>
        <taxon>Pezizomycotina</taxon>
        <taxon>Eurotiomycetes</taxon>
        <taxon>Eurotiomycetidae</taxon>
        <taxon>Eurotiales</taxon>
        <taxon>Aspergillaceae</taxon>
        <taxon>Aspergillus</taxon>
        <taxon>Aspergillus subgen. Circumdati</taxon>
    </lineage>
</organism>
<dbReference type="PANTHER" id="PTHR40422">
    <property type="entry name" value="TRANSLATION MACHINERY-ASSOCIATED PROTEIN 17"/>
    <property type="match status" value="1"/>
</dbReference>
<keyword evidence="3" id="KW-1185">Reference proteome</keyword>
<dbReference type="PANTHER" id="PTHR40422:SF1">
    <property type="entry name" value="TRANSLATION MACHINERY-ASSOCIATED PROTEIN 17"/>
    <property type="match status" value="1"/>
</dbReference>
<dbReference type="STRING" id="41067.A0A2I2F1W4"/>
<evidence type="ECO:0000313" key="2">
    <source>
        <dbReference type="EMBL" id="PLB34607.1"/>
    </source>
</evidence>
<gene>
    <name evidence="2" type="ORF">BDW47DRAFT_76201</name>
</gene>
<dbReference type="Proteomes" id="UP000234585">
    <property type="component" value="Unassembled WGS sequence"/>
</dbReference>
<evidence type="ECO:0000313" key="3">
    <source>
        <dbReference type="Proteomes" id="UP000234585"/>
    </source>
</evidence>
<protein>
    <submittedName>
        <fullName evidence="2">Uncharacterized protein</fullName>
    </submittedName>
</protein>
<reference evidence="2 3" key="1">
    <citation type="submission" date="2017-12" db="EMBL/GenBank/DDBJ databases">
        <authorList>
            <consortium name="DOE Joint Genome Institute"/>
            <person name="Haridas S."/>
            <person name="Kjaerbolling I."/>
            <person name="Vesth T.C."/>
            <person name="Frisvad J.C."/>
            <person name="Nybo J.L."/>
            <person name="Theobald S."/>
            <person name="Kuo A."/>
            <person name="Bowyer P."/>
            <person name="Matsuda Y."/>
            <person name="Mondo S."/>
            <person name="Lyhne E.K."/>
            <person name="Kogle M.E."/>
            <person name="Clum A."/>
            <person name="Lipzen A."/>
            <person name="Salamov A."/>
            <person name="Ngan C.Y."/>
            <person name="Daum C."/>
            <person name="Chiniquy J."/>
            <person name="Barry K."/>
            <person name="LaButti K."/>
            <person name="Simmons B.A."/>
            <person name="Magnuson J.K."/>
            <person name="Mortensen U.H."/>
            <person name="Larsen T.O."/>
            <person name="Grigoriev I.V."/>
            <person name="Baker S.E."/>
            <person name="Andersen M.R."/>
            <person name="Nordberg H.P."/>
            <person name="Cantor M.N."/>
            <person name="Hua S.X."/>
        </authorList>
    </citation>
    <scope>NUCLEOTIDE SEQUENCE [LARGE SCALE GENOMIC DNA]</scope>
    <source>
        <strain evidence="2 3">CBS 102.13</strain>
    </source>
</reference>
<dbReference type="GO" id="GO:0070682">
    <property type="term" value="P:proteasome regulatory particle assembly"/>
    <property type="evidence" value="ECO:0007669"/>
    <property type="project" value="InterPro"/>
</dbReference>
<dbReference type="GeneID" id="36526949"/>
<dbReference type="AlphaFoldDB" id="A0A2I2F1W4"/>